<dbReference type="SUPFAM" id="SSF53927">
    <property type="entry name" value="Cytidine deaminase-like"/>
    <property type="match status" value="1"/>
</dbReference>
<dbReference type="GO" id="GO:0097163">
    <property type="term" value="F:sulfur carrier activity"/>
    <property type="evidence" value="ECO:0007669"/>
    <property type="project" value="UniProtKB-UniRule"/>
</dbReference>
<comment type="caution">
    <text evidence="3">Lacks conserved residue(s) required for the propagation of feature annotation.</text>
</comment>
<evidence type="ECO:0000256" key="3">
    <source>
        <dbReference type="HAMAP-Rule" id="MF_00187"/>
    </source>
</evidence>
<organism evidence="4 5">
    <name type="scientific">Acuticoccus sediminis</name>
    <dbReference type="NCBI Taxonomy" id="2184697"/>
    <lineage>
        <taxon>Bacteria</taxon>
        <taxon>Pseudomonadati</taxon>
        <taxon>Pseudomonadota</taxon>
        <taxon>Alphaproteobacteria</taxon>
        <taxon>Hyphomicrobiales</taxon>
        <taxon>Amorphaceae</taxon>
        <taxon>Acuticoccus</taxon>
    </lineage>
</organism>
<sequence>MTAHPLVHTLAGRAVRAEGEAPVWRTLPEEAPVALVYDGTTHAVMMASPDRIRDLATGFSLTEGIIASPDDIADYEEVAHGEGVEARMWLAGDRSAALMARRRTLAGPVGCGLCGIDSIAAALAELPAVRSPLLLGAEDVAAATERLRACQPLHDETHAAHAAGFLLPGRGIVLAREDVGRHNALDKLVGAMARAGIDAASGAFVMTSRVSVELVQKCAMAGCPALIAVSAPTALALRRAEAAGITLAAFARDGAFDVFSHPERILASVPELTAVPDVA</sequence>
<evidence type="ECO:0000313" key="4">
    <source>
        <dbReference type="EMBL" id="RAH97292.1"/>
    </source>
</evidence>
<feature type="active site" description="Cysteine persulfide intermediate" evidence="3">
    <location>
        <position position="111"/>
    </location>
</feature>
<dbReference type="RefSeq" id="WP_111351790.1">
    <property type="nucleotide sequence ID" value="NZ_QHHQ01000009.1"/>
</dbReference>
<dbReference type="PANTHER" id="PTHR30592:SF1">
    <property type="entry name" value="SULFUR CARRIER PROTEIN FDHD"/>
    <property type="match status" value="1"/>
</dbReference>
<dbReference type="InterPro" id="IPR016193">
    <property type="entry name" value="Cytidine_deaminase-like"/>
</dbReference>
<dbReference type="Gene3D" id="3.40.140.10">
    <property type="entry name" value="Cytidine Deaminase, domain 2"/>
    <property type="match status" value="1"/>
</dbReference>
<dbReference type="HAMAP" id="MF_00187">
    <property type="entry name" value="FdhD"/>
    <property type="match status" value="1"/>
</dbReference>
<dbReference type="Gene3D" id="3.10.20.10">
    <property type="match status" value="1"/>
</dbReference>
<name>A0A8B2NNN4_9HYPH</name>
<dbReference type="AlphaFoldDB" id="A0A8B2NNN4"/>
<dbReference type="EMBL" id="QHHQ01000009">
    <property type="protein sequence ID" value="RAH97292.1"/>
    <property type="molecule type" value="Genomic_DNA"/>
</dbReference>
<dbReference type="PIRSF" id="PIRSF015626">
    <property type="entry name" value="FdhD"/>
    <property type="match status" value="1"/>
</dbReference>
<dbReference type="NCBIfam" id="TIGR00129">
    <property type="entry name" value="fdhD_narQ"/>
    <property type="match status" value="1"/>
</dbReference>
<evidence type="ECO:0000256" key="1">
    <source>
        <dbReference type="ARBA" id="ARBA00022490"/>
    </source>
</evidence>
<comment type="subcellular location">
    <subcellularLocation>
        <location evidence="3">Cytoplasm</location>
    </subcellularLocation>
</comment>
<reference evidence="4 5" key="1">
    <citation type="submission" date="2018-05" db="EMBL/GenBank/DDBJ databases">
        <title>Acuticoccus sediminis sp. nov., isolated from deep-sea sediment of Indian Ocean.</title>
        <authorList>
            <person name="Liu X."/>
            <person name="Lai Q."/>
            <person name="Du Y."/>
            <person name="Sun F."/>
            <person name="Zhang X."/>
            <person name="Wang S."/>
            <person name="Shao Z."/>
        </authorList>
    </citation>
    <scope>NUCLEOTIDE SEQUENCE [LARGE SCALE GENOMIC DNA]</scope>
    <source>
        <strain evidence="4 5">PTG4-2</strain>
    </source>
</reference>
<dbReference type="Proteomes" id="UP000249590">
    <property type="component" value="Unassembled WGS sequence"/>
</dbReference>
<protein>
    <recommendedName>
        <fullName evidence="3">Sulfur carrier protein FdhD</fullName>
    </recommendedName>
</protein>
<dbReference type="Pfam" id="PF02634">
    <property type="entry name" value="FdhD-NarQ"/>
    <property type="match status" value="1"/>
</dbReference>
<proteinExistence type="inferred from homology"/>
<comment type="caution">
    <text evidence="4">The sequence shown here is derived from an EMBL/GenBank/DDBJ whole genome shotgun (WGS) entry which is preliminary data.</text>
</comment>
<dbReference type="GO" id="GO:0006777">
    <property type="term" value="P:Mo-molybdopterin cofactor biosynthetic process"/>
    <property type="evidence" value="ECO:0007669"/>
    <property type="project" value="UniProtKB-UniRule"/>
</dbReference>
<keyword evidence="4" id="KW-0808">Transferase</keyword>
<accession>A0A8B2NNN4</accession>
<dbReference type="PANTHER" id="PTHR30592">
    <property type="entry name" value="FORMATE DEHYDROGENASE"/>
    <property type="match status" value="1"/>
</dbReference>
<dbReference type="GO" id="GO:0005737">
    <property type="term" value="C:cytoplasm"/>
    <property type="evidence" value="ECO:0007669"/>
    <property type="project" value="UniProtKB-SubCell"/>
</dbReference>
<comment type="similarity">
    <text evidence="3">Belongs to the FdhD family.</text>
</comment>
<evidence type="ECO:0000256" key="2">
    <source>
        <dbReference type="ARBA" id="ARBA00023150"/>
    </source>
</evidence>
<evidence type="ECO:0000313" key="5">
    <source>
        <dbReference type="Proteomes" id="UP000249590"/>
    </source>
</evidence>
<dbReference type="GO" id="GO:0016783">
    <property type="term" value="F:sulfurtransferase activity"/>
    <property type="evidence" value="ECO:0007669"/>
    <property type="project" value="InterPro"/>
</dbReference>
<keyword evidence="1 3" id="KW-0963">Cytoplasm</keyword>
<comment type="function">
    <text evidence="3">Required for formate dehydrogenase (FDH) activity. Acts as a sulfur carrier protein that transfers sulfur from IscS to the molybdenum cofactor prior to its insertion into FDH.</text>
</comment>
<keyword evidence="2 3" id="KW-0501">Molybdenum cofactor biosynthesis</keyword>
<gene>
    <name evidence="3" type="primary">fdhD</name>
    <name evidence="4" type="ORF">DLJ53_29245</name>
</gene>
<keyword evidence="5" id="KW-1185">Reference proteome</keyword>
<dbReference type="InterPro" id="IPR003786">
    <property type="entry name" value="FdhD"/>
</dbReference>
<dbReference type="OrthoDB" id="3197277at2"/>